<dbReference type="EMBL" id="CP110422">
    <property type="protein sequence ID" value="WAQ82091.1"/>
    <property type="molecule type" value="Genomic_DNA"/>
</dbReference>
<dbReference type="RefSeq" id="XP_053017646.1">
    <property type="nucleotide sequence ID" value="XM_053166423.1"/>
</dbReference>
<evidence type="ECO:0000313" key="3">
    <source>
        <dbReference type="Proteomes" id="UP001164743"/>
    </source>
</evidence>
<feature type="chain" id="PRO_5046289719" evidence="1">
    <location>
        <begin position="25"/>
        <end position="374"/>
    </location>
</feature>
<protein>
    <submittedName>
        <fullName evidence="2">Uncharacterized protein</fullName>
    </submittedName>
</protein>
<evidence type="ECO:0000313" key="2">
    <source>
        <dbReference type="EMBL" id="WAQ82091.1"/>
    </source>
</evidence>
<reference evidence="2" key="1">
    <citation type="submission" date="2022-10" db="EMBL/GenBank/DDBJ databases">
        <title>Puccinia triticina Genome sequencing and assembly.</title>
        <authorList>
            <person name="Li C."/>
        </authorList>
    </citation>
    <scope>NUCLEOTIDE SEQUENCE</scope>
    <source>
        <strain evidence="2">Pt15</strain>
    </source>
</reference>
<keyword evidence="1" id="KW-0732">Signal</keyword>
<organism evidence="2 3">
    <name type="scientific">Puccinia triticina</name>
    <dbReference type="NCBI Taxonomy" id="208348"/>
    <lineage>
        <taxon>Eukaryota</taxon>
        <taxon>Fungi</taxon>
        <taxon>Dikarya</taxon>
        <taxon>Basidiomycota</taxon>
        <taxon>Pucciniomycotina</taxon>
        <taxon>Pucciniomycetes</taxon>
        <taxon>Pucciniales</taxon>
        <taxon>Pucciniaceae</taxon>
        <taxon>Puccinia</taxon>
    </lineage>
</organism>
<keyword evidence="3" id="KW-1185">Reference proteome</keyword>
<dbReference type="GeneID" id="77807318"/>
<sequence>MRFPTFSSLGLSFLICQLSDGAQAMELRAGGASVSAGNSMRSEISNGSFMWSGTSAGSSLESGISVGSSLESGITFSSAAAAQQIRHWMPPAASPEVRQAVAEFQKHFDRFIQERTPDLEIPEDADEKTLALYYAKIKIKWEGWDKNNPLRRFIEGMQDTQYPPEYPPCLIQLGFKTILEAHNPPASLFKEWLTVLAFTVNQRGVPTSHKIKSTLYGLYDLKLRYKEGHTLRPHIDIMTRFVFDLHDHNAFWGDFLRWEKEITDALMFGFGDDIRNRAVFMEIIKGEDQLQDAMSSSPDQGWTSLNTLYVNFDSSSAHKRVATLAVLYHLMNAYKKEPVLMTLLKKFRHRRNDLLPHEKGLVGHMLHKFTRPLD</sequence>
<feature type="signal peptide" evidence="1">
    <location>
        <begin position="1"/>
        <end position="24"/>
    </location>
</feature>
<proteinExistence type="predicted"/>
<evidence type="ECO:0000256" key="1">
    <source>
        <dbReference type="SAM" id="SignalP"/>
    </source>
</evidence>
<name>A0ABY7CD81_9BASI</name>
<gene>
    <name evidence="2" type="ORF">PtA15_2A404</name>
</gene>
<dbReference type="Proteomes" id="UP001164743">
    <property type="component" value="Chromosome 2A"/>
</dbReference>
<accession>A0ABY7CD81</accession>